<dbReference type="PANTHER" id="PTHR34227:SF1">
    <property type="entry name" value="DIMETHYL SULFOXIDE REDUCTASE CHAPERONE-RELATED"/>
    <property type="match status" value="1"/>
</dbReference>
<evidence type="ECO:0000313" key="4">
    <source>
        <dbReference type="Proteomes" id="UP000309454"/>
    </source>
</evidence>
<comment type="caution">
    <text evidence="3">The sequence shown here is derived from an EMBL/GenBank/DDBJ whole genome shotgun (WGS) entry which is preliminary data.</text>
</comment>
<keyword evidence="1" id="KW-0143">Chaperone</keyword>
<name>A0A4V5KJU2_9ACTN</name>
<dbReference type="InterPro" id="IPR020945">
    <property type="entry name" value="DMSO/NO3_reduct_chaperone"/>
</dbReference>
<accession>A0A4V5KJU2</accession>
<dbReference type="Pfam" id="PF02613">
    <property type="entry name" value="Nitrate_red_del"/>
    <property type="match status" value="1"/>
</dbReference>
<dbReference type="OrthoDB" id="3172435at2"/>
<evidence type="ECO:0000256" key="1">
    <source>
        <dbReference type="ARBA" id="ARBA00023186"/>
    </source>
</evidence>
<proteinExistence type="predicted"/>
<dbReference type="Gene3D" id="1.10.3480.10">
    <property type="entry name" value="TorD-like"/>
    <property type="match status" value="1"/>
</dbReference>
<feature type="compositionally biased region" description="Acidic residues" evidence="2">
    <location>
        <begin position="227"/>
        <end position="236"/>
    </location>
</feature>
<protein>
    <submittedName>
        <fullName evidence="3">Dehydrogenase</fullName>
    </submittedName>
</protein>
<dbReference type="EMBL" id="SSTM01000003">
    <property type="protein sequence ID" value="TJW10671.1"/>
    <property type="molecule type" value="Genomic_DNA"/>
</dbReference>
<dbReference type="RefSeq" id="WP_136845704.1">
    <property type="nucleotide sequence ID" value="NZ_CANSLK010000004.1"/>
</dbReference>
<dbReference type="InterPro" id="IPR036411">
    <property type="entry name" value="TorD-like_sf"/>
</dbReference>
<dbReference type="AlphaFoldDB" id="A0A4V5KJU2"/>
<sequence>MENIALEELAQLMGTRAHMYNMLSRAFVAEADDEFIRQLRSMHFPQGTGSAATDSAYRQLYAYLRRPAESIIDDLAVDYARTFLGVGTMESRAAFPFESVYTSEKGLLMQEARDEVLAIYRAEGLEQTLNNPYNEGEDHLALELLFLCALAKRSQEALEAGDEAAAEACLLTQRNFMHDHVLNWALEWAADVPKYAQLPFYPAFAQLTETFLREDAALLRELVGAEEDDRAADDGADTTNEAAQETRHAKEA</sequence>
<dbReference type="PANTHER" id="PTHR34227">
    <property type="entry name" value="CHAPERONE PROTEIN YCDY"/>
    <property type="match status" value="1"/>
</dbReference>
<organism evidence="3 4">
    <name type="scientific">Parvibacter caecicola</name>
    <dbReference type="NCBI Taxonomy" id="747645"/>
    <lineage>
        <taxon>Bacteria</taxon>
        <taxon>Bacillati</taxon>
        <taxon>Actinomycetota</taxon>
        <taxon>Coriobacteriia</taxon>
        <taxon>Coriobacteriales</taxon>
        <taxon>Coriobacteriaceae</taxon>
        <taxon>Parvibacter</taxon>
    </lineage>
</organism>
<dbReference type="Proteomes" id="UP000309454">
    <property type="component" value="Unassembled WGS sequence"/>
</dbReference>
<evidence type="ECO:0000256" key="2">
    <source>
        <dbReference type="SAM" id="MobiDB-lite"/>
    </source>
</evidence>
<dbReference type="SUPFAM" id="SSF89155">
    <property type="entry name" value="TorD-like"/>
    <property type="match status" value="1"/>
</dbReference>
<feature type="region of interest" description="Disordered" evidence="2">
    <location>
        <begin position="227"/>
        <end position="252"/>
    </location>
</feature>
<dbReference type="InterPro" id="IPR050289">
    <property type="entry name" value="TorD/DmsD_chaperones"/>
</dbReference>
<gene>
    <name evidence="3" type="ORF">E5982_05155</name>
</gene>
<reference evidence="3 4" key="1">
    <citation type="submission" date="2019-04" db="EMBL/GenBank/DDBJ databases">
        <title>Microbes associate with the intestines of laboratory mice.</title>
        <authorList>
            <person name="Navarre W."/>
            <person name="Wong E."/>
            <person name="Huang K.C."/>
            <person name="Tropini C."/>
            <person name="Ng K."/>
            <person name="Yu B."/>
        </authorList>
    </citation>
    <scope>NUCLEOTIDE SEQUENCE [LARGE SCALE GENOMIC DNA]</scope>
    <source>
        <strain evidence="3 4">NM48_B13</strain>
    </source>
</reference>
<keyword evidence="4" id="KW-1185">Reference proteome</keyword>
<evidence type="ECO:0000313" key="3">
    <source>
        <dbReference type="EMBL" id="TJW10671.1"/>
    </source>
</evidence>